<dbReference type="GO" id="GO:0004563">
    <property type="term" value="F:beta-N-acetylhexosaminidase activity"/>
    <property type="evidence" value="ECO:0007669"/>
    <property type="project" value="UniProtKB-EC"/>
</dbReference>
<evidence type="ECO:0000259" key="8">
    <source>
        <dbReference type="Pfam" id="PF02838"/>
    </source>
</evidence>
<evidence type="ECO:0000256" key="5">
    <source>
        <dbReference type="ARBA" id="ARBA00023295"/>
    </source>
</evidence>
<dbReference type="InterPro" id="IPR025705">
    <property type="entry name" value="Beta_hexosaminidase_sua/sub"/>
</dbReference>
<evidence type="ECO:0000256" key="1">
    <source>
        <dbReference type="ARBA" id="ARBA00001231"/>
    </source>
</evidence>
<dbReference type="SUPFAM" id="SSF55545">
    <property type="entry name" value="beta-N-acetylhexosaminidase-like domain"/>
    <property type="match status" value="1"/>
</dbReference>
<dbReference type="GO" id="GO:0005975">
    <property type="term" value="P:carbohydrate metabolic process"/>
    <property type="evidence" value="ECO:0007669"/>
    <property type="project" value="InterPro"/>
</dbReference>
<dbReference type="InterPro" id="IPR015882">
    <property type="entry name" value="HEX_bac_N"/>
</dbReference>
<feature type="active site" description="Proton donor" evidence="6">
    <location>
        <position position="417"/>
    </location>
</feature>
<comment type="catalytic activity">
    <reaction evidence="1">
        <text>Hydrolysis of terminal non-reducing N-acetyl-D-hexosamine residues in N-acetyl-beta-D-hexosaminides.</text>
        <dbReference type="EC" id="3.2.1.52"/>
    </reaction>
</comment>
<feature type="domain" description="Beta-hexosaminidase bacterial type N-terminal" evidence="8">
    <location>
        <begin position="151"/>
        <end position="230"/>
    </location>
</feature>
<dbReference type="KEGG" id="agi:FSB73_10210"/>
<evidence type="ECO:0000256" key="6">
    <source>
        <dbReference type="PIRSR" id="PIRSR625705-1"/>
    </source>
</evidence>
<gene>
    <name evidence="9" type="ORF">FSB73_10210</name>
</gene>
<dbReference type="SUPFAM" id="SSF51445">
    <property type="entry name" value="(Trans)glycosidases"/>
    <property type="match status" value="1"/>
</dbReference>
<protein>
    <recommendedName>
        <fullName evidence="3">beta-N-acetylhexosaminidase</fullName>
        <ecNumber evidence="3">3.2.1.52</ecNumber>
    </recommendedName>
</protein>
<dbReference type="InterPro" id="IPR015883">
    <property type="entry name" value="Glyco_hydro_20_cat"/>
</dbReference>
<dbReference type="AlphaFoldDB" id="A0A5B8VKX8"/>
<dbReference type="Pfam" id="PF00728">
    <property type="entry name" value="Glyco_hydro_20"/>
    <property type="match status" value="1"/>
</dbReference>
<dbReference type="CDD" id="cd06563">
    <property type="entry name" value="GH20_chitobiase-like"/>
    <property type="match status" value="1"/>
</dbReference>
<keyword evidence="10" id="KW-1185">Reference proteome</keyword>
<name>A0A5B8VKX8_9BACT</name>
<feature type="domain" description="Glycoside hydrolase family 20 catalytic" evidence="7">
    <location>
        <begin position="234"/>
        <end position="589"/>
    </location>
</feature>
<comment type="similarity">
    <text evidence="2">Belongs to the glycosyl hydrolase 20 family.</text>
</comment>
<evidence type="ECO:0000259" key="7">
    <source>
        <dbReference type="Pfam" id="PF00728"/>
    </source>
</evidence>
<dbReference type="GO" id="GO:0016020">
    <property type="term" value="C:membrane"/>
    <property type="evidence" value="ECO:0007669"/>
    <property type="project" value="TreeGrafter"/>
</dbReference>
<accession>A0A5B8VKX8</accession>
<dbReference type="Proteomes" id="UP000321291">
    <property type="component" value="Chromosome"/>
</dbReference>
<dbReference type="PIRSF" id="PIRSF001093">
    <property type="entry name" value="B-hxosamndse_ab_euk"/>
    <property type="match status" value="1"/>
</dbReference>
<keyword evidence="5" id="KW-0326">Glycosidase</keyword>
<evidence type="ECO:0000256" key="3">
    <source>
        <dbReference type="ARBA" id="ARBA00012663"/>
    </source>
</evidence>
<sequence length="621" mass="70219">MILENYQKSMRQMKSYDRPVNLLKSKVLKFLVFPCIFCAFAIQPASAHRKSRIMEDDLTRQMGQSNRVAHPAIRLIPEPVYMHVLSDDQVGGDHCDLSKGFVFQLENKASRSKKENKALKSLIAIMKGQLEETLGFNGIKGVVKAGVKQKSGDNHLIAIQLELNPKLSWQHGATDLNLKQSEEGYQLKVSSGTINIAARTSNGLYYGLQSLLQLISADNSHVIPALEIEDFPQYSWRGFMLDVSRHFYSVEEIKKLLNVMSRYKLNVFHWHLTDDQGWRLQIKRYPKLTSVGAWRQEIPGSVFFNKRPDTLKGKPYRYGGFYTQQQAKEIVRYAALRGITVIPEIELPGHSEAALAAYPAFSSSGQPQTVANSMGYPKGAVSEYNPGNPATFTFLENILDEVMDIFPSHYIHLGGDEVDKTNWKNNASCLGLMKKEGLKNYEELQSYFINKIGDYLEQHGRRIICWDEALEGNLLPSATITYWRSWAKKAPLKAVSNGHPFINVCSDPLYLNRYQAGPEGEPLAAPHSMNTLERVYGYQMMPSGFTPAQQKLVLGGQAAIWTEFFGTNSGMEYMLLPRLLALAENLWSPEKAKDYPAFYQALPRELKMLGAAGYNYRQLDK</sequence>
<dbReference type="PANTHER" id="PTHR22600:SF57">
    <property type="entry name" value="BETA-N-ACETYLHEXOSAMINIDASE"/>
    <property type="match status" value="1"/>
</dbReference>
<evidence type="ECO:0000313" key="10">
    <source>
        <dbReference type="Proteomes" id="UP000321291"/>
    </source>
</evidence>
<dbReference type="Gene3D" id="3.30.379.10">
    <property type="entry name" value="Chitobiase/beta-hexosaminidase domain 2-like"/>
    <property type="match status" value="1"/>
</dbReference>
<proteinExistence type="inferred from homology"/>
<dbReference type="EMBL" id="CP042434">
    <property type="protein sequence ID" value="QEC71989.1"/>
    <property type="molecule type" value="Genomic_DNA"/>
</dbReference>
<dbReference type="EC" id="3.2.1.52" evidence="3"/>
<reference evidence="9 10" key="1">
    <citation type="journal article" date="2017" name="Int. J. Syst. Evol. Microbiol.">
        <title>Arachidicoccus ginsenosidivorans sp. nov., with ginsenoside-converting activity isolated from ginseng cultivating soil.</title>
        <authorList>
            <person name="Siddiqi M.Z."/>
            <person name="Aslam Z."/>
            <person name="Im W.T."/>
        </authorList>
    </citation>
    <scope>NUCLEOTIDE SEQUENCE [LARGE SCALE GENOMIC DNA]</scope>
    <source>
        <strain evidence="9 10">Gsoil 809</strain>
    </source>
</reference>
<dbReference type="PRINTS" id="PR00738">
    <property type="entry name" value="GLHYDRLASE20"/>
</dbReference>
<dbReference type="InterPro" id="IPR029018">
    <property type="entry name" value="Hex-like_dom2"/>
</dbReference>
<evidence type="ECO:0000256" key="4">
    <source>
        <dbReference type="ARBA" id="ARBA00022801"/>
    </source>
</evidence>
<evidence type="ECO:0000256" key="2">
    <source>
        <dbReference type="ARBA" id="ARBA00006285"/>
    </source>
</evidence>
<organism evidence="9 10">
    <name type="scientific">Arachidicoccus ginsenosidivorans</name>
    <dbReference type="NCBI Taxonomy" id="496057"/>
    <lineage>
        <taxon>Bacteria</taxon>
        <taxon>Pseudomonadati</taxon>
        <taxon>Bacteroidota</taxon>
        <taxon>Chitinophagia</taxon>
        <taxon>Chitinophagales</taxon>
        <taxon>Chitinophagaceae</taxon>
        <taxon>Arachidicoccus</taxon>
    </lineage>
</organism>
<dbReference type="InterPro" id="IPR017853">
    <property type="entry name" value="GH"/>
</dbReference>
<evidence type="ECO:0000313" key="9">
    <source>
        <dbReference type="EMBL" id="QEC71989.1"/>
    </source>
</evidence>
<dbReference type="GO" id="GO:0030203">
    <property type="term" value="P:glycosaminoglycan metabolic process"/>
    <property type="evidence" value="ECO:0007669"/>
    <property type="project" value="TreeGrafter"/>
</dbReference>
<dbReference type="PANTHER" id="PTHR22600">
    <property type="entry name" value="BETA-HEXOSAMINIDASE"/>
    <property type="match status" value="1"/>
</dbReference>
<dbReference type="Gene3D" id="3.20.20.80">
    <property type="entry name" value="Glycosidases"/>
    <property type="match status" value="1"/>
</dbReference>
<keyword evidence="4" id="KW-0378">Hydrolase</keyword>
<dbReference type="Pfam" id="PF02838">
    <property type="entry name" value="Glyco_hydro_20b"/>
    <property type="match status" value="1"/>
</dbReference>